<dbReference type="Gene3D" id="3.40.50.410">
    <property type="entry name" value="von Willebrand factor, type A domain"/>
    <property type="match status" value="1"/>
</dbReference>
<dbReference type="SUPFAM" id="SSF53300">
    <property type="entry name" value="vWA-like"/>
    <property type="match status" value="1"/>
</dbReference>
<evidence type="ECO:0000313" key="24">
    <source>
        <dbReference type="Proteomes" id="UP000694523"/>
    </source>
</evidence>
<dbReference type="InterPro" id="IPR000436">
    <property type="entry name" value="Sushi_SCR_CCP_dom"/>
</dbReference>
<dbReference type="CDD" id="cd00033">
    <property type="entry name" value="CCP"/>
    <property type="match status" value="3"/>
</dbReference>
<evidence type="ECO:0000256" key="16">
    <source>
        <dbReference type="ARBA" id="ARBA00029636"/>
    </source>
</evidence>
<evidence type="ECO:0000256" key="9">
    <source>
        <dbReference type="ARBA" id="ARBA00022729"/>
    </source>
</evidence>
<dbReference type="GO" id="GO:0070062">
    <property type="term" value="C:extracellular exosome"/>
    <property type="evidence" value="ECO:0007669"/>
    <property type="project" value="TreeGrafter"/>
</dbReference>
<dbReference type="SUPFAM" id="SSF50494">
    <property type="entry name" value="Trypsin-like serine proteases"/>
    <property type="match status" value="1"/>
</dbReference>
<evidence type="ECO:0000256" key="2">
    <source>
        <dbReference type="ARBA" id="ARBA00001946"/>
    </source>
</evidence>
<dbReference type="PANTHER" id="PTHR46393">
    <property type="entry name" value="SUSHI DOMAIN-CONTAINING PROTEIN"/>
    <property type="match status" value="1"/>
</dbReference>
<dbReference type="InterPro" id="IPR001254">
    <property type="entry name" value="Trypsin_dom"/>
</dbReference>
<dbReference type="GO" id="GO:0009986">
    <property type="term" value="C:cell surface"/>
    <property type="evidence" value="ECO:0007669"/>
    <property type="project" value="UniProtKB-SubCell"/>
</dbReference>
<dbReference type="InterPro" id="IPR002035">
    <property type="entry name" value="VWF_A"/>
</dbReference>
<evidence type="ECO:0000256" key="3">
    <source>
        <dbReference type="ARBA" id="ARBA00004241"/>
    </source>
</evidence>
<evidence type="ECO:0000256" key="7">
    <source>
        <dbReference type="ARBA" id="ARBA00022659"/>
    </source>
</evidence>
<comment type="caution">
    <text evidence="18">Lacks conserved residue(s) required for the propagation of feature annotation.</text>
</comment>
<evidence type="ECO:0000256" key="14">
    <source>
        <dbReference type="ARBA" id="ARBA00023157"/>
    </source>
</evidence>
<dbReference type="Ensembl" id="ENSNMLT00000001052.1">
    <property type="protein sequence ID" value="ENSNMLP00000000892.1"/>
    <property type="gene ID" value="ENSNMLG00000000582.1"/>
</dbReference>
<evidence type="ECO:0000259" key="20">
    <source>
        <dbReference type="PROSITE" id="PS50234"/>
    </source>
</evidence>
<dbReference type="Gene3D" id="2.10.70.10">
    <property type="entry name" value="Complement Module, domain 1"/>
    <property type="match status" value="3"/>
</dbReference>
<dbReference type="SUPFAM" id="SSF57535">
    <property type="entry name" value="Complement control module/SCR domain"/>
    <property type="match status" value="3"/>
</dbReference>
<keyword evidence="11" id="KW-0378">Hydrolase</keyword>
<sequence>MAFSIQWSCFLSLLCLLIQGDAVWCECSLGGMEIEGGTFNLSNGQNEGSMLRYHCPKGYYPYPELAYRCQVDNQWTPAHSRSRCKRVECPDPTVLQNGHISPIHENRKYYYESKITYHCYSGYTLRGPFRRTCLENGKWSGSNPVCQHDSGDCPDPGVPPGGSRSGNSFEIGDKVTFKCRRKMILMGSEERECQLNGHWSGSEPSCYYKHTYDSPWEVSEAFGGDIKNTLSSNLVNKTQQGLSIKLRRNGTLNIFIAVDVSESINEEDFQNAKVAISTLIKKIEEFSVYPKYEVIFFSSKIRTVIDIQSFYGSNNPTLKDLLDEFENTEREDNYGTNINAVFNQIREKLGVIKIRDTRFSEHHHVIILFTDGGYNTGGAPTDTVERIKSMVYMGQPQQRQEHLDIYVFGIGTSVYDDNLKPLTVGTGGKSHYYRLEGLDKLQQTFDEIIDEEDVRGRCGLHRAYGDLYDSKEKRKNFPWVIYITVTTNGETQKCLGSLVSPRFVLTAAHCFKNKDSTATLEVTSGHLLDVETVHIHPQYNITAKVNQGVKEFYDYDVALIELQQDVPITISLRPICIPCTDETNAALKQTFTCNQQEDFLLQNRDKVTFLTKTDLKEKDAHLKLGDDRYNCIKQALNINQTIDVTQVVTDNFLCTGGRSIYLDKVACKGESGGAVFKNHEGRTIQVALVSWGTKIMPKCQYDQLVNSDDDSRDFHINLFKVLPFLKSILGKRDESYAHLVFID</sequence>
<feature type="domain" description="Peptidase S1" evidence="21">
    <location>
        <begin position="463"/>
        <end position="730"/>
    </location>
</feature>
<comment type="cofactor">
    <cofactor evidence="1">
        <name>Mn(2+)</name>
        <dbReference type="ChEBI" id="CHEBI:29035"/>
    </cofactor>
</comment>
<evidence type="ECO:0000259" key="22">
    <source>
        <dbReference type="PROSITE" id="PS50923"/>
    </source>
</evidence>
<reference evidence="23" key="2">
    <citation type="submission" date="2025-09" db="UniProtKB">
        <authorList>
            <consortium name="Ensembl"/>
        </authorList>
    </citation>
    <scope>IDENTIFICATION</scope>
</reference>
<evidence type="ECO:0000313" key="23">
    <source>
        <dbReference type="Ensembl" id="ENSNMLP00000000892.1"/>
    </source>
</evidence>
<dbReference type="PROSITE" id="PS50234">
    <property type="entry name" value="VWFA"/>
    <property type="match status" value="1"/>
</dbReference>
<dbReference type="InterPro" id="IPR001314">
    <property type="entry name" value="Peptidase_S1A"/>
</dbReference>
<dbReference type="GO" id="GO:0009617">
    <property type="term" value="P:response to bacterium"/>
    <property type="evidence" value="ECO:0007669"/>
    <property type="project" value="TreeGrafter"/>
</dbReference>
<feature type="domain" description="VWFA" evidence="20">
    <location>
        <begin position="253"/>
        <end position="448"/>
    </location>
</feature>
<dbReference type="InterPro" id="IPR036465">
    <property type="entry name" value="vWFA_dom_sf"/>
</dbReference>
<dbReference type="PROSITE" id="PS50923">
    <property type="entry name" value="SUSHI"/>
    <property type="match status" value="3"/>
</dbReference>
<dbReference type="AlphaFoldDB" id="A0A8C6WEG2"/>
<protein>
    <recommendedName>
        <fullName evidence="16">C3/C5 convertase</fullName>
    </recommendedName>
</protein>
<dbReference type="SMART" id="SM00327">
    <property type="entry name" value="VWA"/>
    <property type="match status" value="1"/>
</dbReference>
<keyword evidence="5" id="KW-0964">Secreted</keyword>
<dbReference type="GO" id="GO:0006508">
    <property type="term" value="P:proteolysis"/>
    <property type="evidence" value="ECO:0007669"/>
    <property type="project" value="UniProtKB-KW"/>
</dbReference>
<feature type="domain" description="Sushi" evidence="22">
    <location>
        <begin position="151"/>
        <end position="208"/>
    </location>
</feature>
<dbReference type="GO" id="GO:0045087">
    <property type="term" value="P:innate immune response"/>
    <property type="evidence" value="ECO:0007669"/>
    <property type="project" value="UniProtKB-KW"/>
</dbReference>
<dbReference type="InterPro" id="IPR043504">
    <property type="entry name" value="Peptidase_S1_PA_chymotrypsin"/>
</dbReference>
<feature type="domain" description="Sushi" evidence="22">
    <location>
        <begin position="87"/>
        <end position="148"/>
    </location>
</feature>
<dbReference type="PANTHER" id="PTHR46393:SF6">
    <property type="entry name" value="COMPLEMENT C2-RELATED"/>
    <property type="match status" value="1"/>
</dbReference>
<evidence type="ECO:0000256" key="6">
    <source>
        <dbReference type="ARBA" id="ARBA00022588"/>
    </source>
</evidence>
<evidence type="ECO:0000256" key="19">
    <source>
        <dbReference type="SAM" id="SignalP"/>
    </source>
</evidence>
<name>A0A8C6WEG2_9GOBI</name>
<dbReference type="Pfam" id="PF00084">
    <property type="entry name" value="Sushi"/>
    <property type="match status" value="3"/>
</dbReference>
<keyword evidence="7 18" id="KW-0768">Sushi</keyword>
<dbReference type="Pfam" id="PF00092">
    <property type="entry name" value="VWA"/>
    <property type="match status" value="1"/>
</dbReference>
<dbReference type="GO" id="GO:0004252">
    <property type="term" value="F:serine-type endopeptidase activity"/>
    <property type="evidence" value="ECO:0007669"/>
    <property type="project" value="InterPro"/>
</dbReference>
<keyword evidence="6" id="KW-0399">Innate immunity</keyword>
<dbReference type="InterPro" id="IPR009003">
    <property type="entry name" value="Peptidase_S1_PA"/>
</dbReference>
<evidence type="ECO:0000256" key="15">
    <source>
        <dbReference type="ARBA" id="ARBA00023180"/>
    </source>
</evidence>
<dbReference type="FunFam" id="2.10.70.10:FF:000019">
    <property type="entry name" value="Complement factor b,-like"/>
    <property type="match status" value="1"/>
</dbReference>
<feature type="active site" description="Charge relay system" evidence="17">
    <location>
        <position position="509"/>
    </location>
</feature>
<feature type="chain" id="PRO_5034607560" description="C3/C5 convertase" evidence="19">
    <location>
        <begin position="23"/>
        <end position="743"/>
    </location>
</feature>
<comment type="subcellular location">
    <subcellularLocation>
        <location evidence="3">Cell surface</location>
    </subcellularLocation>
    <subcellularLocation>
        <location evidence="4">Secreted</location>
    </subcellularLocation>
</comment>
<dbReference type="PROSITE" id="PS00134">
    <property type="entry name" value="TRYPSIN_HIS"/>
    <property type="match status" value="1"/>
</dbReference>
<evidence type="ECO:0000256" key="8">
    <source>
        <dbReference type="ARBA" id="ARBA00022670"/>
    </source>
</evidence>
<feature type="active site" description="Charge relay system" evidence="17">
    <location>
        <position position="556"/>
    </location>
</feature>
<dbReference type="InterPro" id="IPR018114">
    <property type="entry name" value="TRYPSIN_HIS"/>
</dbReference>
<keyword evidence="15" id="KW-0325">Glycoprotein</keyword>
<evidence type="ECO:0000256" key="10">
    <source>
        <dbReference type="ARBA" id="ARBA00022737"/>
    </source>
</evidence>
<comment type="cofactor">
    <cofactor evidence="2">
        <name>Mg(2+)</name>
        <dbReference type="ChEBI" id="CHEBI:18420"/>
    </cofactor>
</comment>
<evidence type="ECO:0000256" key="13">
    <source>
        <dbReference type="ARBA" id="ARBA00022859"/>
    </source>
</evidence>
<dbReference type="PIRSF" id="PIRSF001154">
    <property type="entry name" value="Compl_C2_B"/>
    <property type="match status" value="1"/>
</dbReference>
<dbReference type="CDD" id="cd00190">
    <property type="entry name" value="Tryp_SPc"/>
    <property type="match status" value="1"/>
</dbReference>
<evidence type="ECO:0000256" key="4">
    <source>
        <dbReference type="ARBA" id="ARBA00004613"/>
    </source>
</evidence>
<evidence type="ECO:0000256" key="1">
    <source>
        <dbReference type="ARBA" id="ARBA00001936"/>
    </source>
</evidence>
<dbReference type="SMART" id="SM00020">
    <property type="entry name" value="Tryp_SPc"/>
    <property type="match status" value="1"/>
</dbReference>
<feature type="disulfide bond" evidence="18">
    <location>
        <begin position="119"/>
        <end position="146"/>
    </location>
</feature>
<keyword evidence="8" id="KW-0645">Protease</keyword>
<evidence type="ECO:0000259" key="21">
    <source>
        <dbReference type="PROSITE" id="PS50240"/>
    </source>
</evidence>
<accession>A0A8C6WEG2</accession>
<dbReference type="PRINTS" id="PR00722">
    <property type="entry name" value="CHYMOTRYPSIN"/>
</dbReference>
<evidence type="ECO:0000256" key="18">
    <source>
        <dbReference type="PROSITE-ProRule" id="PRU00302"/>
    </source>
</evidence>
<reference evidence="23" key="1">
    <citation type="submission" date="2025-08" db="UniProtKB">
        <authorList>
            <consortium name="Ensembl"/>
        </authorList>
    </citation>
    <scope>IDENTIFICATION</scope>
</reference>
<keyword evidence="13" id="KW-0391">Immunity</keyword>
<feature type="domain" description="Sushi" evidence="22">
    <location>
        <begin position="25"/>
        <end position="86"/>
    </location>
</feature>
<keyword evidence="12" id="KW-0720">Serine protease</keyword>
<dbReference type="Proteomes" id="UP000694523">
    <property type="component" value="Unplaced"/>
</dbReference>
<keyword evidence="10" id="KW-0677">Repeat</keyword>
<organism evidence="23 24">
    <name type="scientific">Neogobius melanostomus</name>
    <name type="common">round goby</name>
    <dbReference type="NCBI Taxonomy" id="47308"/>
    <lineage>
        <taxon>Eukaryota</taxon>
        <taxon>Metazoa</taxon>
        <taxon>Chordata</taxon>
        <taxon>Craniata</taxon>
        <taxon>Vertebrata</taxon>
        <taxon>Euteleostomi</taxon>
        <taxon>Actinopterygii</taxon>
        <taxon>Neopterygii</taxon>
        <taxon>Teleostei</taxon>
        <taxon>Neoteleostei</taxon>
        <taxon>Acanthomorphata</taxon>
        <taxon>Gobiaria</taxon>
        <taxon>Gobiiformes</taxon>
        <taxon>Gobioidei</taxon>
        <taxon>Gobiidae</taxon>
        <taxon>Benthophilinae</taxon>
        <taxon>Neogobiini</taxon>
        <taxon>Neogobius</taxon>
    </lineage>
</organism>
<keyword evidence="24" id="KW-1185">Reference proteome</keyword>
<evidence type="ECO:0000256" key="12">
    <source>
        <dbReference type="ARBA" id="ARBA00022825"/>
    </source>
</evidence>
<dbReference type="PROSITE" id="PS50240">
    <property type="entry name" value="TRYPSIN_DOM"/>
    <property type="match status" value="1"/>
</dbReference>
<feature type="signal peptide" evidence="19">
    <location>
        <begin position="1"/>
        <end position="22"/>
    </location>
</feature>
<evidence type="ECO:0000256" key="5">
    <source>
        <dbReference type="ARBA" id="ARBA00022525"/>
    </source>
</evidence>
<dbReference type="InterPro" id="IPR011360">
    <property type="entry name" value="Compl_C2_B"/>
</dbReference>
<dbReference type="SMART" id="SM00032">
    <property type="entry name" value="CCP"/>
    <property type="match status" value="3"/>
</dbReference>
<keyword evidence="14 18" id="KW-1015">Disulfide bond</keyword>
<feature type="active site" description="Charge relay system" evidence="17">
    <location>
        <position position="671"/>
    </location>
</feature>
<dbReference type="Gene3D" id="2.40.10.10">
    <property type="entry name" value="Trypsin-like serine proteases"/>
    <property type="match status" value="2"/>
</dbReference>
<keyword evidence="9 19" id="KW-0732">Signal</keyword>
<dbReference type="InterPro" id="IPR035976">
    <property type="entry name" value="Sushi/SCR/CCP_sf"/>
</dbReference>
<feature type="disulfide bond" evidence="18">
    <location>
        <begin position="179"/>
        <end position="206"/>
    </location>
</feature>
<dbReference type="GO" id="GO:0006956">
    <property type="term" value="P:complement activation"/>
    <property type="evidence" value="ECO:0007669"/>
    <property type="project" value="InterPro"/>
</dbReference>
<dbReference type="Pfam" id="PF00089">
    <property type="entry name" value="Trypsin"/>
    <property type="match status" value="1"/>
</dbReference>
<evidence type="ECO:0000256" key="11">
    <source>
        <dbReference type="ARBA" id="ARBA00022801"/>
    </source>
</evidence>
<evidence type="ECO:0000256" key="17">
    <source>
        <dbReference type="PIRSR" id="PIRSR001154-1"/>
    </source>
</evidence>
<proteinExistence type="predicted"/>